<protein>
    <recommendedName>
        <fullName evidence="15">lytic cellulose monooxygenase (C4-dehydrogenating)</fullName>
        <ecNumber evidence="15">1.14.99.56</ecNumber>
    </recommendedName>
</protein>
<comment type="subcellular location">
    <subcellularLocation>
        <location evidence="2">Secreted</location>
    </subcellularLocation>
</comment>
<evidence type="ECO:0000256" key="1">
    <source>
        <dbReference type="ARBA" id="ARBA00001973"/>
    </source>
</evidence>
<evidence type="ECO:0000256" key="9">
    <source>
        <dbReference type="ARBA" id="ARBA00023033"/>
    </source>
</evidence>
<evidence type="ECO:0000256" key="7">
    <source>
        <dbReference type="ARBA" id="ARBA00023002"/>
    </source>
</evidence>
<keyword evidence="7" id="KW-0560">Oxidoreductase</keyword>
<evidence type="ECO:0000256" key="17">
    <source>
        <dbReference type="SAM" id="SignalP"/>
    </source>
</evidence>
<dbReference type="GO" id="GO:0046872">
    <property type="term" value="F:metal ion binding"/>
    <property type="evidence" value="ECO:0007669"/>
    <property type="project" value="UniProtKB-KW"/>
</dbReference>
<keyword evidence="20" id="KW-1185">Reference proteome</keyword>
<evidence type="ECO:0000256" key="14">
    <source>
        <dbReference type="ARBA" id="ARBA00045077"/>
    </source>
</evidence>
<keyword evidence="6" id="KW-0136">Cellulose degradation</keyword>
<gene>
    <name evidence="19" type="ORF">VNI00_005355</name>
</gene>
<dbReference type="GO" id="GO:0004497">
    <property type="term" value="F:monooxygenase activity"/>
    <property type="evidence" value="ECO:0007669"/>
    <property type="project" value="UniProtKB-KW"/>
</dbReference>
<dbReference type="Proteomes" id="UP001383192">
    <property type="component" value="Unassembled WGS sequence"/>
</dbReference>
<evidence type="ECO:0000256" key="5">
    <source>
        <dbReference type="ARBA" id="ARBA00022729"/>
    </source>
</evidence>
<dbReference type="Pfam" id="PF03443">
    <property type="entry name" value="AA9"/>
    <property type="match status" value="1"/>
</dbReference>
<evidence type="ECO:0000256" key="12">
    <source>
        <dbReference type="ARBA" id="ARBA00023326"/>
    </source>
</evidence>
<keyword evidence="10" id="KW-1015">Disulfide bond</keyword>
<evidence type="ECO:0000256" key="11">
    <source>
        <dbReference type="ARBA" id="ARBA00023277"/>
    </source>
</evidence>
<sequence>MFKSTLIPILLATYAAAHGYVADVTINGKSFIGNVPNANPDPSVIRQISDVGPVKGADNKDINCGINAQLAQNIAEAMPGDEITFDWKGGDGSNWPHNTGPMLTYMASCGSQSCNDFDSTKARWFKIQQVGRKGKGQEWAQADLMQGAVAKLNIPATLAPGNYLIRHEIIALHLAENLGGAEFYPSCTQLKVGGNQSGKPNDNELVNFPGAYHDNDAGIELNAFDSNADYNFPGPAIAKFVSDSPSNGNTGSGNSTSGGNNSSGNGNGNNNGDNNNSGNGNNNNGNSGTASSSNSPSTGSCKLKKRVVYVTKREVDEERDYRDVVRMYRPKHISRVMRNLIGRPGFEFGSTQ</sequence>
<keyword evidence="8" id="KW-0186">Copper</keyword>
<evidence type="ECO:0000256" key="16">
    <source>
        <dbReference type="SAM" id="MobiDB-lite"/>
    </source>
</evidence>
<evidence type="ECO:0000256" key="13">
    <source>
        <dbReference type="ARBA" id="ARBA00044502"/>
    </source>
</evidence>
<evidence type="ECO:0000256" key="3">
    <source>
        <dbReference type="ARBA" id="ARBA00022525"/>
    </source>
</evidence>
<dbReference type="Gene3D" id="2.70.50.70">
    <property type="match status" value="1"/>
</dbReference>
<evidence type="ECO:0000256" key="4">
    <source>
        <dbReference type="ARBA" id="ARBA00022723"/>
    </source>
</evidence>
<feature type="chain" id="PRO_5043799361" description="lytic cellulose monooxygenase (C4-dehydrogenating)" evidence="17">
    <location>
        <begin position="18"/>
        <end position="352"/>
    </location>
</feature>
<evidence type="ECO:0000313" key="19">
    <source>
        <dbReference type="EMBL" id="KAK7049925.1"/>
    </source>
</evidence>
<evidence type="ECO:0000256" key="6">
    <source>
        <dbReference type="ARBA" id="ARBA00023001"/>
    </source>
</evidence>
<keyword evidence="4" id="KW-0479">Metal-binding</keyword>
<dbReference type="EC" id="1.14.99.56" evidence="15"/>
<keyword evidence="12" id="KW-0624">Polysaccharide degradation</keyword>
<dbReference type="InterPro" id="IPR049892">
    <property type="entry name" value="AA9"/>
</dbReference>
<feature type="domain" description="Auxiliary Activity family 9 catalytic" evidence="18">
    <location>
        <begin position="18"/>
        <end position="227"/>
    </location>
</feature>
<organism evidence="19 20">
    <name type="scientific">Paramarasmius palmivorus</name>
    <dbReference type="NCBI Taxonomy" id="297713"/>
    <lineage>
        <taxon>Eukaryota</taxon>
        <taxon>Fungi</taxon>
        <taxon>Dikarya</taxon>
        <taxon>Basidiomycota</taxon>
        <taxon>Agaricomycotina</taxon>
        <taxon>Agaricomycetes</taxon>
        <taxon>Agaricomycetidae</taxon>
        <taxon>Agaricales</taxon>
        <taxon>Marasmiineae</taxon>
        <taxon>Marasmiaceae</taxon>
        <taxon>Paramarasmius</taxon>
    </lineage>
</organism>
<keyword evidence="3" id="KW-0964">Secreted</keyword>
<evidence type="ECO:0000256" key="8">
    <source>
        <dbReference type="ARBA" id="ARBA00023008"/>
    </source>
</evidence>
<name>A0AAW0DE11_9AGAR</name>
<reference evidence="19 20" key="1">
    <citation type="submission" date="2024-01" db="EMBL/GenBank/DDBJ databases">
        <title>A draft genome for a cacao thread blight-causing isolate of Paramarasmius palmivorus.</title>
        <authorList>
            <person name="Baruah I.K."/>
            <person name="Bukari Y."/>
            <person name="Amoako-Attah I."/>
            <person name="Meinhardt L.W."/>
            <person name="Bailey B.A."/>
            <person name="Cohen S.P."/>
        </authorList>
    </citation>
    <scope>NUCLEOTIDE SEQUENCE [LARGE SCALE GENOMIC DNA]</scope>
    <source>
        <strain evidence="19 20">GH-12</strain>
    </source>
</reference>
<dbReference type="GO" id="GO:0005576">
    <property type="term" value="C:extracellular region"/>
    <property type="evidence" value="ECO:0007669"/>
    <property type="project" value="UniProtKB-SubCell"/>
</dbReference>
<accession>A0AAW0DE11</accession>
<dbReference type="CDD" id="cd21175">
    <property type="entry name" value="LPMO_AA9"/>
    <property type="match status" value="1"/>
</dbReference>
<evidence type="ECO:0000256" key="2">
    <source>
        <dbReference type="ARBA" id="ARBA00004613"/>
    </source>
</evidence>
<evidence type="ECO:0000259" key="18">
    <source>
        <dbReference type="Pfam" id="PF03443"/>
    </source>
</evidence>
<feature type="signal peptide" evidence="17">
    <location>
        <begin position="1"/>
        <end position="17"/>
    </location>
</feature>
<proteinExistence type="inferred from homology"/>
<keyword evidence="5 17" id="KW-0732">Signal</keyword>
<keyword evidence="9" id="KW-0503">Monooxygenase</keyword>
<keyword evidence="11" id="KW-0119">Carbohydrate metabolism</keyword>
<comment type="cofactor">
    <cofactor evidence="1">
        <name>Cu(2+)</name>
        <dbReference type="ChEBI" id="CHEBI:29036"/>
    </cofactor>
</comment>
<comment type="caution">
    <text evidence="19">The sequence shown here is derived from an EMBL/GenBank/DDBJ whole genome shotgun (WGS) entry which is preliminary data.</text>
</comment>
<dbReference type="EMBL" id="JAYKXP010000015">
    <property type="protein sequence ID" value="KAK7049925.1"/>
    <property type="molecule type" value="Genomic_DNA"/>
</dbReference>
<evidence type="ECO:0000256" key="10">
    <source>
        <dbReference type="ARBA" id="ARBA00023157"/>
    </source>
</evidence>
<evidence type="ECO:0000256" key="15">
    <source>
        <dbReference type="ARBA" id="ARBA00047174"/>
    </source>
</evidence>
<comment type="similarity">
    <text evidence="13">Belongs to the polysaccharide monooxygenase AA9 family.</text>
</comment>
<evidence type="ECO:0000313" key="20">
    <source>
        <dbReference type="Proteomes" id="UP001383192"/>
    </source>
</evidence>
<dbReference type="PANTHER" id="PTHR33353">
    <property type="entry name" value="PUTATIVE (AFU_ORTHOLOGUE AFUA_1G12560)-RELATED"/>
    <property type="match status" value="1"/>
</dbReference>
<dbReference type="GO" id="GO:0030245">
    <property type="term" value="P:cellulose catabolic process"/>
    <property type="evidence" value="ECO:0007669"/>
    <property type="project" value="UniProtKB-KW"/>
</dbReference>
<dbReference type="InterPro" id="IPR005103">
    <property type="entry name" value="AA9_LPMO"/>
</dbReference>
<feature type="region of interest" description="Disordered" evidence="16">
    <location>
        <begin position="241"/>
        <end position="301"/>
    </location>
</feature>
<feature type="compositionally biased region" description="Low complexity" evidence="16">
    <location>
        <begin position="242"/>
        <end position="300"/>
    </location>
</feature>
<dbReference type="PANTHER" id="PTHR33353:SF10">
    <property type="entry name" value="ENDO-BETA-1,4-GLUCANASE D"/>
    <property type="match status" value="1"/>
</dbReference>
<comment type="catalytic activity">
    <reaction evidence="14">
        <text>[(1-&gt;4)-beta-D-glucosyl]n+m + reduced acceptor + O2 = 4-dehydro-beta-D-glucosyl-[(1-&gt;4)-beta-D-glucosyl]n-1 + [(1-&gt;4)-beta-D-glucosyl]m + acceptor + H2O.</text>
        <dbReference type="EC" id="1.14.99.56"/>
    </reaction>
</comment>
<dbReference type="AlphaFoldDB" id="A0AAW0DE11"/>